<protein>
    <submittedName>
        <fullName evidence="1">Uncharacterized protein</fullName>
    </submittedName>
</protein>
<evidence type="ECO:0000313" key="1">
    <source>
        <dbReference type="EMBL" id="MPL61760.1"/>
    </source>
</evidence>
<sequence>MVIKPEFAKSAGGKLPTTHPEVLFHFTSLFHLNRILTSKWITKTESNLTVSESVSPRVVWMTDVFTPDNHGLLFQDTMPDELNKTFYRISIRWNNHFKLWDKWSAEAGIKRETKRAIIETAGAQETYKSWYISEHNIPINDWVTIEDVRTGKVLFKWDNKKFIKISTHGL</sequence>
<dbReference type="AlphaFoldDB" id="A0A644T4J2"/>
<accession>A0A644T4J2</accession>
<comment type="caution">
    <text evidence="1">The sequence shown here is derived from an EMBL/GenBank/DDBJ whole genome shotgun (WGS) entry which is preliminary data.</text>
</comment>
<name>A0A644T4J2_9ZZZZ</name>
<reference evidence="1" key="1">
    <citation type="submission" date="2019-08" db="EMBL/GenBank/DDBJ databases">
        <authorList>
            <person name="Kucharzyk K."/>
            <person name="Murdoch R.W."/>
            <person name="Higgins S."/>
            <person name="Loffler F."/>
        </authorList>
    </citation>
    <scope>NUCLEOTIDE SEQUENCE</scope>
</reference>
<proteinExistence type="predicted"/>
<gene>
    <name evidence="1" type="ORF">SDC9_07347</name>
</gene>
<organism evidence="1">
    <name type="scientific">bioreactor metagenome</name>
    <dbReference type="NCBI Taxonomy" id="1076179"/>
    <lineage>
        <taxon>unclassified sequences</taxon>
        <taxon>metagenomes</taxon>
        <taxon>ecological metagenomes</taxon>
    </lineage>
</organism>
<dbReference type="EMBL" id="VSSQ01000015">
    <property type="protein sequence ID" value="MPL61760.1"/>
    <property type="molecule type" value="Genomic_DNA"/>
</dbReference>